<protein>
    <recommendedName>
        <fullName evidence="9">General transcription and DNA repair factor IIH subunit TFB5</fullName>
    </recommendedName>
</protein>
<evidence type="ECO:0000256" key="10">
    <source>
        <dbReference type="SAM" id="MobiDB-lite"/>
    </source>
</evidence>
<keyword evidence="6 9" id="KW-0804">Transcription</keyword>
<comment type="function">
    <text evidence="9">In NER, TFIIH acts by opening DNA around the lesion to allow the excision of the damaged oligonucleotide and its replacement by a new DNA fragment. In transcription, TFIIH has an essential role in transcription initiation. When the pre-initiation complex (PIC) has been established, TFIIH is required for promoter opening and promoter escape.</text>
</comment>
<keyword evidence="12" id="KW-1185">Reference proteome</keyword>
<comment type="subunit">
    <text evidence="9">Component of the 7-subunit TFIIH core complex.</text>
</comment>
<comment type="subcellular location">
    <subcellularLocation>
        <location evidence="2 9">Nucleus</location>
    </subcellularLocation>
</comment>
<evidence type="ECO:0000256" key="1">
    <source>
        <dbReference type="ARBA" id="ARBA00002817"/>
    </source>
</evidence>
<dbReference type="EMBL" id="MU865939">
    <property type="protein sequence ID" value="KAK4449161.1"/>
    <property type="molecule type" value="Genomic_DNA"/>
</dbReference>
<evidence type="ECO:0000256" key="2">
    <source>
        <dbReference type="ARBA" id="ARBA00004123"/>
    </source>
</evidence>
<evidence type="ECO:0000256" key="5">
    <source>
        <dbReference type="ARBA" id="ARBA00023015"/>
    </source>
</evidence>
<sequence>MRAAGVLITCDPAIKSIIMQIDSEKHDIIIEDLDETHLFVKENMVQELKKKVEERLKETHTPEETLPDSDKE</sequence>
<evidence type="ECO:0000256" key="6">
    <source>
        <dbReference type="ARBA" id="ARBA00023163"/>
    </source>
</evidence>
<dbReference type="PANTHER" id="PTHR28580:SF1">
    <property type="entry name" value="GENERAL TRANSCRIPTION FACTOR IIH SUBUNIT 5"/>
    <property type="match status" value="1"/>
</dbReference>
<comment type="function">
    <text evidence="1">Component of the general transcription and DNA repair factor IIH (TFIIH) core complex, which is involved in general and transcription-coupled nucleotide excision repair (NER) of damaged DNA and, when complexed to TFIIK, in RNA transcription by RNA polymerase II. In NER, TFIIH acts by opening DNA around the lesion to allow the excision of the damaged oligonucleotide and its replacement by a new DNA fragment. In transcription, TFIIH has an essential role in transcription initiation. When the pre-initiation complex (PIC) has been established, TFIIH is required for promoter opening and promoter escape. Phosphorylation of the C-terminal tail (CTD) of the largest subunit of RNA polymerase II by the kinase module TFIIK controls the initiation of transcription.</text>
</comment>
<comment type="similarity">
    <text evidence="3 9">Belongs to the TFB5 family.</text>
</comment>
<dbReference type="AlphaFoldDB" id="A0AAV9GN35"/>
<evidence type="ECO:0000313" key="11">
    <source>
        <dbReference type="EMBL" id="KAK4449161.1"/>
    </source>
</evidence>
<reference evidence="11" key="2">
    <citation type="submission" date="2023-05" db="EMBL/GenBank/DDBJ databases">
        <authorList>
            <consortium name="Lawrence Berkeley National Laboratory"/>
            <person name="Steindorff A."/>
            <person name="Hensen N."/>
            <person name="Bonometti L."/>
            <person name="Westerberg I."/>
            <person name="Brannstrom I.O."/>
            <person name="Guillou S."/>
            <person name="Cros-Aarteil S."/>
            <person name="Calhoun S."/>
            <person name="Haridas S."/>
            <person name="Kuo A."/>
            <person name="Mondo S."/>
            <person name="Pangilinan J."/>
            <person name="Riley R."/>
            <person name="Labutti K."/>
            <person name="Andreopoulos B."/>
            <person name="Lipzen A."/>
            <person name="Chen C."/>
            <person name="Yanf M."/>
            <person name="Daum C."/>
            <person name="Ng V."/>
            <person name="Clum A."/>
            <person name="Ohm R."/>
            <person name="Martin F."/>
            <person name="Silar P."/>
            <person name="Natvig D."/>
            <person name="Lalanne C."/>
            <person name="Gautier V."/>
            <person name="Ament-Velasquez S.L."/>
            <person name="Kruys A."/>
            <person name="Hutchinson M.I."/>
            <person name="Powell A.J."/>
            <person name="Barry K."/>
            <person name="Miller A.N."/>
            <person name="Grigoriev I.V."/>
            <person name="Debuchy R."/>
            <person name="Gladieux P."/>
            <person name="Thoren M.H."/>
            <person name="Johannesson H."/>
        </authorList>
    </citation>
    <scope>NUCLEOTIDE SEQUENCE</scope>
    <source>
        <strain evidence="11">PSN243</strain>
    </source>
</reference>
<dbReference type="PANTHER" id="PTHR28580">
    <property type="entry name" value="GENERAL TRANSCRIPTION FACTOR IIH SUBUNIT 5"/>
    <property type="match status" value="1"/>
</dbReference>
<dbReference type="FunFam" id="3.30.70.1220:FF:000002">
    <property type="entry name" value="RNA polymerase II transcription factor B subunit 5"/>
    <property type="match status" value="1"/>
</dbReference>
<dbReference type="InterPro" id="IPR035935">
    <property type="entry name" value="TFB5-like_sf"/>
</dbReference>
<keyword evidence="4 9" id="KW-0227">DNA damage</keyword>
<evidence type="ECO:0000313" key="12">
    <source>
        <dbReference type="Proteomes" id="UP001321760"/>
    </source>
</evidence>
<evidence type="ECO:0000256" key="3">
    <source>
        <dbReference type="ARBA" id="ARBA00007470"/>
    </source>
</evidence>
<dbReference type="InterPro" id="IPR009400">
    <property type="entry name" value="TFIIH_TTDA/Tfb5"/>
</dbReference>
<accession>A0AAV9GN35</accession>
<feature type="region of interest" description="Disordered" evidence="10">
    <location>
        <begin position="53"/>
        <end position="72"/>
    </location>
</feature>
<keyword evidence="5 9" id="KW-0805">Transcription regulation</keyword>
<dbReference type="GO" id="GO:0006294">
    <property type="term" value="P:nucleotide-excision repair, preincision complex assembly"/>
    <property type="evidence" value="ECO:0007669"/>
    <property type="project" value="TreeGrafter"/>
</dbReference>
<dbReference type="Gene3D" id="3.30.70.1220">
    <property type="entry name" value="TFB5-like"/>
    <property type="match status" value="1"/>
</dbReference>
<proteinExistence type="inferred from homology"/>
<gene>
    <name evidence="11" type="ORF">QBC34DRAFT_380634</name>
</gene>
<evidence type="ECO:0000256" key="9">
    <source>
        <dbReference type="RuleBase" id="RU368032"/>
    </source>
</evidence>
<evidence type="ECO:0000256" key="8">
    <source>
        <dbReference type="ARBA" id="ARBA00023242"/>
    </source>
</evidence>
<reference evidence="11" key="1">
    <citation type="journal article" date="2023" name="Mol. Phylogenet. Evol.">
        <title>Genome-scale phylogeny and comparative genomics of the fungal order Sordariales.</title>
        <authorList>
            <person name="Hensen N."/>
            <person name="Bonometti L."/>
            <person name="Westerberg I."/>
            <person name="Brannstrom I.O."/>
            <person name="Guillou S."/>
            <person name="Cros-Aarteil S."/>
            <person name="Calhoun S."/>
            <person name="Haridas S."/>
            <person name="Kuo A."/>
            <person name="Mondo S."/>
            <person name="Pangilinan J."/>
            <person name="Riley R."/>
            <person name="LaButti K."/>
            <person name="Andreopoulos B."/>
            <person name="Lipzen A."/>
            <person name="Chen C."/>
            <person name="Yan M."/>
            <person name="Daum C."/>
            <person name="Ng V."/>
            <person name="Clum A."/>
            <person name="Steindorff A."/>
            <person name="Ohm R.A."/>
            <person name="Martin F."/>
            <person name="Silar P."/>
            <person name="Natvig D.O."/>
            <person name="Lalanne C."/>
            <person name="Gautier V."/>
            <person name="Ament-Velasquez S.L."/>
            <person name="Kruys A."/>
            <person name="Hutchinson M.I."/>
            <person name="Powell A.J."/>
            <person name="Barry K."/>
            <person name="Miller A.N."/>
            <person name="Grigoriev I.V."/>
            <person name="Debuchy R."/>
            <person name="Gladieux P."/>
            <person name="Hiltunen Thoren M."/>
            <person name="Johannesson H."/>
        </authorList>
    </citation>
    <scope>NUCLEOTIDE SEQUENCE</scope>
    <source>
        <strain evidence="11">PSN243</strain>
    </source>
</reference>
<dbReference type="SUPFAM" id="SSF142897">
    <property type="entry name" value="TFB5-like"/>
    <property type="match status" value="1"/>
</dbReference>
<dbReference type="Proteomes" id="UP001321760">
    <property type="component" value="Unassembled WGS sequence"/>
</dbReference>
<dbReference type="GO" id="GO:0006367">
    <property type="term" value="P:transcription initiation at RNA polymerase II promoter"/>
    <property type="evidence" value="ECO:0007669"/>
    <property type="project" value="UniProtKB-UniRule"/>
</dbReference>
<keyword evidence="7 9" id="KW-0234">DNA repair</keyword>
<dbReference type="Pfam" id="PF06331">
    <property type="entry name" value="Tfb5"/>
    <property type="match status" value="1"/>
</dbReference>
<organism evidence="11 12">
    <name type="scientific">Podospora aff. communis PSN243</name>
    <dbReference type="NCBI Taxonomy" id="3040156"/>
    <lineage>
        <taxon>Eukaryota</taxon>
        <taxon>Fungi</taxon>
        <taxon>Dikarya</taxon>
        <taxon>Ascomycota</taxon>
        <taxon>Pezizomycotina</taxon>
        <taxon>Sordariomycetes</taxon>
        <taxon>Sordariomycetidae</taxon>
        <taxon>Sordariales</taxon>
        <taxon>Podosporaceae</taxon>
        <taxon>Podospora</taxon>
    </lineage>
</organism>
<dbReference type="SMART" id="SM01395">
    <property type="entry name" value="Tbf5"/>
    <property type="match status" value="1"/>
</dbReference>
<name>A0AAV9GN35_9PEZI</name>
<dbReference type="GO" id="GO:0005675">
    <property type="term" value="C:transcription factor TFIIH holo complex"/>
    <property type="evidence" value="ECO:0007669"/>
    <property type="project" value="TreeGrafter"/>
</dbReference>
<evidence type="ECO:0000256" key="4">
    <source>
        <dbReference type="ARBA" id="ARBA00022763"/>
    </source>
</evidence>
<keyword evidence="8 9" id="KW-0539">Nucleus</keyword>
<evidence type="ECO:0000256" key="7">
    <source>
        <dbReference type="ARBA" id="ARBA00023204"/>
    </source>
</evidence>
<comment type="caution">
    <text evidence="11">The sequence shown here is derived from an EMBL/GenBank/DDBJ whole genome shotgun (WGS) entry which is preliminary data.</text>
</comment>
<dbReference type="GO" id="GO:0000439">
    <property type="term" value="C:transcription factor TFIIH core complex"/>
    <property type="evidence" value="ECO:0007669"/>
    <property type="project" value="UniProtKB-UniRule"/>
</dbReference>